<evidence type="ECO:0000256" key="11">
    <source>
        <dbReference type="SAM" id="MobiDB-lite"/>
    </source>
</evidence>
<keyword evidence="5 10" id="KW-0863">Zinc-finger</keyword>
<evidence type="ECO:0000259" key="12">
    <source>
        <dbReference type="PROSITE" id="PS50157"/>
    </source>
</evidence>
<dbReference type="GO" id="GO:0000981">
    <property type="term" value="F:DNA-binding transcription factor activity, RNA polymerase II-specific"/>
    <property type="evidence" value="ECO:0007669"/>
    <property type="project" value="TreeGrafter"/>
</dbReference>
<keyword evidence="7" id="KW-0805">Transcription regulation</keyword>
<dbReference type="SUPFAM" id="SSF57667">
    <property type="entry name" value="beta-beta-alpha zinc fingers"/>
    <property type="match status" value="3"/>
</dbReference>
<protein>
    <recommendedName>
        <fullName evidence="12">C2H2-type domain-containing protein</fullName>
    </recommendedName>
</protein>
<evidence type="ECO:0000256" key="10">
    <source>
        <dbReference type="PROSITE-ProRule" id="PRU00042"/>
    </source>
</evidence>
<dbReference type="FunFam" id="3.30.160.60:FF:000630">
    <property type="entry name" value="Zinc finger protein 180"/>
    <property type="match status" value="1"/>
</dbReference>
<dbReference type="Pfam" id="PF00096">
    <property type="entry name" value="zf-C2H2"/>
    <property type="match status" value="3"/>
</dbReference>
<dbReference type="FunFam" id="3.30.160.60:FF:000706">
    <property type="entry name" value="Zinc finger protein"/>
    <property type="match status" value="1"/>
</dbReference>
<dbReference type="InterPro" id="IPR013087">
    <property type="entry name" value="Znf_C2H2_type"/>
</dbReference>
<evidence type="ECO:0000256" key="2">
    <source>
        <dbReference type="ARBA" id="ARBA00006991"/>
    </source>
</evidence>
<dbReference type="PANTHER" id="PTHR19818">
    <property type="entry name" value="ZINC FINGER PROTEIN ZIC AND GLI"/>
    <property type="match status" value="1"/>
</dbReference>
<accession>A0A1D1V046</accession>
<feature type="domain" description="C2H2-type" evidence="12">
    <location>
        <begin position="128"/>
        <end position="155"/>
    </location>
</feature>
<evidence type="ECO:0000256" key="7">
    <source>
        <dbReference type="ARBA" id="ARBA00023015"/>
    </source>
</evidence>
<gene>
    <name evidence="13" type="primary">RvY_06777</name>
    <name evidence="13" type="synonym">RvY_06777.1</name>
    <name evidence="13" type="ORF">RvY_06777-1</name>
</gene>
<evidence type="ECO:0000256" key="4">
    <source>
        <dbReference type="ARBA" id="ARBA00022737"/>
    </source>
</evidence>
<evidence type="ECO:0000256" key="1">
    <source>
        <dbReference type="ARBA" id="ARBA00004123"/>
    </source>
</evidence>
<comment type="similarity">
    <text evidence="2">Belongs to the krueppel C2H2-type zinc-finger protein family.</text>
</comment>
<keyword evidence="9" id="KW-0539">Nucleus</keyword>
<feature type="domain" description="C2H2-type" evidence="12">
    <location>
        <begin position="72"/>
        <end position="99"/>
    </location>
</feature>
<dbReference type="PANTHER" id="PTHR19818:SF139">
    <property type="entry name" value="PAIR-RULE PROTEIN ODD-PAIRED"/>
    <property type="match status" value="1"/>
</dbReference>
<sequence length="520" mass="58251">MDDRENSMPVLVIDEDAPASAPCSSSAEMEEWYSRLAVHVKKKVECEVCGKMYASKKSLKIHNRIHTGFKPYQCTMCGKRFTQCNVLHAHLNAHTGTRNWKCAICNKAFTQSAHLRTHEKTHYGSKDYRCEHCGRCFSSKGVRDRHKRQHTGEQKPFKCGQCNKSFTRGESLKFHENAHDGIRPYTCRYDLCLSSFTKKSSLKRHIDTCHRRLRRPHSESVSVKSEAGTSLEDSGPEDSNEVEAADQLFHLAVQRVFELPLDEIERILTSKGPNSTSLGTADREVLENELELARWDMPDSPSEASFDSGYFAPAGTPSPTFSHSSMPTMGTNGFAWPISDAGLGFSFPKLEIFKHEMQMGDGVENLAMSILNSTAPSGGSSMDAVQPYVHISRLSLAGPMPIRIKEEPIDSINPFWMTDSANQNLITSRHNPAPSTFHSEHAFRQAMFSHHQPSTSANVTSYPTMAKTCPSMLSFSSANYAPKPNHTANQAMNPRNGFCGMNGFYGETWMETNERKPRMF</sequence>
<dbReference type="PROSITE" id="PS00028">
    <property type="entry name" value="ZINC_FINGER_C2H2_1"/>
    <property type="match status" value="6"/>
</dbReference>
<evidence type="ECO:0000256" key="5">
    <source>
        <dbReference type="ARBA" id="ARBA00022771"/>
    </source>
</evidence>
<dbReference type="Proteomes" id="UP000186922">
    <property type="component" value="Unassembled WGS sequence"/>
</dbReference>
<dbReference type="FunFam" id="3.30.160.60:FF:000624">
    <property type="entry name" value="zinc finger protein 697"/>
    <property type="match status" value="1"/>
</dbReference>
<feature type="domain" description="C2H2-type" evidence="12">
    <location>
        <begin position="100"/>
        <end position="127"/>
    </location>
</feature>
<dbReference type="GO" id="GO:0008270">
    <property type="term" value="F:zinc ion binding"/>
    <property type="evidence" value="ECO:0007669"/>
    <property type="project" value="UniProtKB-KW"/>
</dbReference>
<dbReference type="GO" id="GO:0045944">
    <property type="term" value="P:positive regulation of transcription by RNA polymerase II"/>
    <property type="evidence" value="ECO:0007669"/>
    <property type="project" value="UniProtKB-ARBA"/>
</dbReference>
<evidence type="ECO:0000256" key="8">
    <source>
        <dbReference type="ARBA" id="ARBA00023163"/>
    </source>
</evidence>
<evidence type="ECO:0000256" key="9">
    <source>
        <dbReference type="ARBA" id="ARBA00023242"/>
    </source>
</evidence>
<keyword evidence="4" id="KW-0677">Repeat</keyword>
<dbReference type="AlphaFoldDB" id="A0A1D1V046"/>
<feature type="domain" description="C2H2-type" evidence="12">
    <location>
        <begin position="44"/>
        <end position="71"/>
    </location>
</feature>
<evidence type="ECO:0000313" key="14">
    <source>
        <dbReference type="Proteomes" id="UP000186922"/>
    </source>
</evidence>
<dbReference type="OrthoDB" id="40579at2759"/>
<comment type="caution">
    <text evidence="13">The sequence shown here is derived from an EMBL/GenBank/DDBJ whole genome shotgun (WGS) entry which is preliminary data.</text>
</comment>
<evidence type="ECO:0000256" key="6">
    <source>
        <dbReference type="ARBA" id="ARBA00022833"/>
    </source>
</evidence>
<dbReference type="FunFam" id="3.30.160.60:FF:000193">
    <property type="entry name" value="Zinc finger protein 300"/>
    <property type="match status" value="1"/>
</dbReference>
<dbReference type="InterPro" id="IPR036236">
    <property type="entry name" value="Znf_C2H2_sf"/>
</dbReference>
<keyword evidence="3" id="KW-0479">Metal-binding</keyword>
<proteinExistence type="inferred from homology"/>
<feature type="compositionally biased region" description="Polar residues" evidence="11">
    <location>
        <begin position="219"/>
        <end position="232"/>
    </location>
</feature>
<evidence type="ECO:0000256" key="3">
    <source>
        <dbReference type="ARBA" id="ARBA00022723"/>
    </source>
</evidence>
<comment type="subcellular location">
    <subcellularLocation>
        <location evidence="1">Nucleus</location>
    </subcellularLocation>
</comment>
<keyword evidence="14" id="KW-1185">Reference proteome</keyword>
<feature type="region of interest" description="Disordered" evidence="11">
    <location>
        <begin position="215"/>
        <end position="241"/>
    </location>
</feature>
<dbReference type="GO" id="GO:0000978">
    <property type="term" value="F:RNA polymerase II cis-regulatory region sequence-specific DNA binding"/>
    <property type="evidence" value="ECO:0007669"/>
    <property type="project" value="TreeGrafter"/>
</dbReference>
<dbReference type="EMBL" id="BDGG01000003">
    <property type="protein sequence ID" value="GAU95101.1"/>
    <property type="molecule type" value="Genomic_DNA"/>
</dbReference>
<reference evidence="13 14" key="1">
    <citation type="journal article" date="2016" name="Nat. Commun.">
        <title>Extremotolerant tardigrade genome and improved radiotolerance of human cultured cells by tardigrade-unique protein.</title>
        <authorList>
            <person name="Hashimoto T."/>
            <person name="Horikawa D.D."/>
            <person name="Saito Y."/>
            <person name="Kuwahara H."/>
            <person name="Kozuka-Hata H."/>
            <person name="Shin-I T."/>
            <person name="Minakuchi Y."/>
            <person name="Ohishi K."/>
            <person name="Motoyama A."/>
            <person name="Aizu T."/>
            <person name="Enomoto A."/>
            <person name="Kondo K."/>
            <person name="Tanaka S."/>
            <person name="Hara Y."/>
            <person name="Koshikawa S."/>
            <person name="Sagara H."/>
            <person name="Miura T."/>
            <person name="Yokobori S."/>
            <person name="Miyagawa K."/>
            <person name="Suzuki Y."/>
            <person name="Kubo T."/>
            <person name="Oyama M."/>
            <person name="Kohara Y."/>
            <person name="Fujiyama A."/>
            <person name="Arakawa K."/>
            <person name="Katayama T."/>
            <person name="Toyoda A."/>
            <person name="Kunieda T."/>
        </authorList>
    </citation>
    <scope>NUCLEOTIDE SEQUENCE [LARGE SCALE GENOMIC DNA]</scope>
    <source>
        <strain evidence="13 14">YOKOZUNA-1</strain>
    </source>
</reference>
<dbReference type="GO" id="GO:0005634">
    <property type="term" value="C:nucleus"/>
    <property type="evidence" value="ECO:0007669"/>
    <property type="project" value="UniProtKB-SubCell"/>
</dbReference>
<keyword evidence="8" id="KW-0804">Transcription</keyword>
<dbReference type="STRING" id="947166.A0A1D1V046"/>
<feature type="domain" description="C2H2-type" evidence="12">
    <location>
        <begin position="185"/>
        <end position="215"/>
    </location>
</feature>
<name>A0A1D1V046_RAMVA</name>
<organism evidence="13 14">
    <name type="scientific">Ramazzottius varieornatus</name>
    <name type="common">Water bear</name>
    <name type="synonym">Tardigrade</name>
    <dbReference type="NCBI Taxonomy" id="947166"/>
    <lineage>
        <taxon>Eukaryota</taxon>
        <taxon>Metazoa</taxon>
        <taxon>Ecdysozoa</taxon>
        <taxon>Tardigrada</taxon>
        <taxon>Eutardigrada</taxon>
        <taxon>Parachela</taxon>
        <taxon>Hypsibioidea</taxon>
        <taxon>Ramazzottiidae</taxon>
        <taxon>Ramazzottius</taxon>
    </lineage>
</organism>
<evidence type="ECO:0000313" key="13">
    <source>
        <dbReference type="EMBL" id="GAU95101.1"/>
    </source>
</evidence>
<dbReference type="Gene3D" id="3.30.160.60">
    <property type="entry name" value="Classic Zinc Finger"/>
    <property type="match status" value="6"/>
</dbReference>
<feature type="domain" description="C2H2-type" evidence="12">
    <location>
        <begin position="157"/>
        <end position="184"/>
    </location>
</feature>
<dbReference type="PROSITE" id="PS50157">
    <property type="entry name" value="ZINC_FINGER_C2H2_2"/>
    <property type="match status" value="6"/>
</dbReference>
<dbReference type="InterPro" id="IPR050329">
    <property type="entry name" value="GLI_C2H2-zinc-finger"/>
</dbReference>
<keyword evidence="6" id="KW-0862">Zinc</keyword>
<dbReference type="SMART" id="SM00355">
    <property type="entry name" value="ZnF_C2H2"/>
    <property type="match status" value="6"/>
</dbReference>